<keyword evidence="1" id="KW-1133">Transmembrane helix</keyword>
<feature type="transmembrane region" description="Helical" evidence="1">
    <location>
        <begin position="277"/>
        <end position="295"/>
    </location>
</feature>
<dbReference type="PANTHER" id="PTHR48473">
    <property type="entry name" value="TIR DOMAIN-CONTAINING PROTEIN"/>
    <property type="match status" value="1"/>
</dbReference>
<keyword evidence="1" id="KW-0812">Transmembrane</keyword>
<proteinExistence type="predicted"/>
<dbReference type="EMBL" id="JAFEMO010000002">
    <property type="protein sequence ID" value="KAH7575841.1"/>
    <property type="molecule type" value="Genomic_DNA"/>
</dbReference>
<protein>
    <submittedName>
        <fullName evidence="2">Uncharacterized protein</fullName>
    </submittedName>
</protein>
<keyword evidence="3" id="KW-1185">Reference proteome</keyword>
<reference evidence="2 3" key="1">
    <citation type="submission" date="2021-02" db="EMBL/GenBank/DDBJ databases">
        <title>Plant Genome Project.</title>
        <authorList>
            <person name="Zhang R.-G."/>
        </authorList>
    </citation>
    <scope>NUCLEOTIDE SEQUENCE [LARGE SCALE GENOMIC DNA]</scope>
    <source>
        <tissue evidence="2">Leaves</tissue>
    </source>
</reference>
<evidence type="ECO:0000313" key="3">
    <source>
        <dbReference type="Proteomes" id="UP000827721"/>
    </source>
</evidence>
<organism evidence="2 3">
    <name type="scientific">Xanthoceras sorbifolium</name>
    <dbReference type="NCBI Taxonomy" id="99658"/>
    <lineage>
        <taxon>Eukaryota</taxon>
        <taxon>Viridiplantae</taxon>
        <taxon>Streptophyta</taxon>
        <taxon>Embryophyta</taxon>
        <taxon>Tracheophyta</taxon>
        <taxon>Spermatophyta</taxon>
        <taxon>Magnoliopsida</taxon>
        <taxon>eudicotyledons</taxon>
        <taxon>Gunneridae</taxon>
        <taxon>Pentapetalae</taxon>
        <taxon>rosids</taxon>
        <taxon>malvids</taxon>
        <taxon>Sapindales</taxon>
        <taxon>Sapindaceae</taxon>
        <taxon>Xanthoceroideae</taxon>
        <taxon>Xanthoceras</taxon>
    </lineage>
</organism>
<dbReference type="Proteomes" id="UP000827721">
    <property type="component" value="Unassembled WGS sequence"/>
</dbReference>
<accession>A0ABQ8IGN3</accession>
<sequence length="416" mass="47084">MDKQKRFKRLNITRILKRKQKPAALKKSASLQQVWDQFMGCLTIKEENAKQTKTKDHSVVATMPEEDRHTPVKSSLQNASSIVRINKGIARTNANFPVPVSEYVPAFSSPYLGLQKRNKRLLFSGRAFAGLEQSAGSYSGLGGADLKSVDEDALVLDDGQPDDHSQIGISVHQQNDTQLTEGTEETKNRFTEIEDETENCFVEIEEDTSEGDDQERQTRNTALNLKSTSRRQINITQLNARFPGTEDSSHLDIHVDHNRNNGGDHQRPQSIRNDKKLEWMFVITNFCLEVVSTVLDQLSSVHKPLYALLGMLFSFGAMLVCIVELVVKGRKEKVTWRWKGMKLPWFYYPIQSHDRLAFGTFKDIIGFACALCQCIVTTINYACVNKPIKISVWPIIFAFGQLCSKILENPEKTDIV</sequence>
<comment type="caution">
    <text evidence="2">The sequence shown here is derived from an EMBL/GenBank/DDBJ whole genome shotgun (WGS) entry which is preliminary data.</text>
</comment>
<feature type="transmembrane region" description="Helical" evidence="1">
    <location>
        <begin position="307"/>
        <end position="327"/>
    </location>
</feature>
<evidence type="ECO:0000256" key="1">
    <source>
        <dbReference type="SAM" id="Phobius"/>
    </source>
</evidence>
<dbReference type="PANTHER" id="PTHR48473:SF1">
    <property type="entry name" value="TIR DOMAIN-CONTAINING PROTEIN"/>
    <property type="match status" value="1"/>
</dbReference>
<name>A0ABQ8IGN3_9ROSI</name>
<gene>
    <name evidence="2" type="ORF">JRO89_XS02G0230800</name>
</gene>
<evidence type="ECO:0000313" key="2">
    <source>
        <dbReference type="EMBL" id="KAH7575841.1"/>
    </source>
</evidence>
<keyword evidence="1" id="KW-0472">Membrane</keyword>